<dbReference type="EMBL" id="BRPK01000011">
    <property type="protein sequence ID" value="GLB42087.1"/>
    <property type="molecule type" value="Genomic_DNA"/>
</dbReference>
<protein>
    <submittedName>
        <fullName evidence="1">Uncharacterized protein</fullName>
    </submittedName>
</protein>
<evidence type="ECO:0000313" key="1">
    <source>
        <dbReference type="EMBL" id="GLB42087.1"/>
    </source>
</evidence>
<dbReference type="InterPro" id="IPR027796">
    <property type="entry name" value="OTT_1508_deam-like"/>
</dbReference>
<keyword evidence="2" id="KW-1185">Reference proteome</keyword>
<dbReference type="Pfam" id="PF14441">
    <property type="entry name" value="OTT_1508_deam"/>
    <property type="match status" value="1"/>
</dbReference>
<name>A0A9P3URC4_LYOSH</name>
<proteinExistence type="predicted"/>
<dbReference type="OrthoDB" id="2867883at2759"/>
<dbReference type="Proteomes" id="UP001063166">
    <property type="component" value="Unassembled WGS sequence"/>
</dbReference>
<dbReference type="AlphaFoldDB" id="A0A9P3URC4"/>
<gene>
    <name evidence="1" type="ORF">LshimejAT787_1101020</name>
</gene>
<evidence type="ECO:0000313" key="2">
    <source>
        <dbReference type="Proteomes" id="UP001063166"/>
    </source>
</evidence>
<reference evidence="1" key="1">
    <citation type="submission" date="2022-07" db="EMBL/GenBank/DDBJ databases">
        <title>The genome of Lyophyllum shimeji provides insight into the initial evolution of ectomycorrhizal fungal genome.</title>
        <authorList>
            <person name="Kobayashi Y."/>
            <person name="Shibata T."/>
            <person name="Hirakawa H."/>
            <person name="Shigenobu S."/>
            <person name="Nishiyama T."/>
            <person name="Yamada A."/>
            <person name="Hasebe M."/>
            <person name="Kawaguchi M."/>
        </authorList>
    </citation>
    <scope>NUCLEOTIDE SEQUENCE</scope>
    <source>
        <strain evidence="1">AT787</strain>
    </source>
</reference>
<comment type="caution">
    <text evidence="1">The sequence shown here is derived from an EMBL/GenBank/DDBJ whole genome shotgun (WGS) entry which is preliminary data.</text>
</comment>
<accession>A0A9P3URC4</accession>
<sequence length="534" mass="60846">MPPPISLKRKRRDPAAQRRGFEDLQLDFLAGLRIVEKLGTARPTNHDSVFEHDDDLLNSLNWISLLLETDSSIPQRDIAAALSAEKGRIVLYLAKPNAQLPTGEERECVAILMRTLRLALKEDRLGSNAMVNRFTHMMSGKTLPELFRKLSRISTVRGRTPQENWEHFLSILPTWRQGHPKGETSPGFIQLAKRFHGLVHGAKYASMEMVETMRSFILYDECKPLEKMNADEKSRFTTLLMFTSALMIASTFFRDLITPGARFHETLDHDDLIFMYELYRRIYDIARYSFGCSSFCTTGVPFLVEALGDEGIDQFLDGKGGIFVHWVVRSHRQVPRTLYWAASPEVKVRRVLALDALALEDLEPHHYDKMARRAEVANLWTKGKPVTPILHAELQLIRYLERRDIPVVGKAVGMNQPPCWACHLYIRNAGPLRSPQWRMTHTTGKPRGPWMIPPGCPSDLAQGLLRLLDKRVCAAVEEYGFECCYDHGEEIGFDWRRANTDFRSEDMDSDADCDMPNAQNHPVPEVAMLDGAPC</sequence>
<organism evidence="1 2">
    <name type="scientific">Lyophyllum shimeji</name>
    <name type="common">Hon-shimeji</name>
    <name type="synonym">Tricholoma shimeji</name>
    <dbReference type="NCBI Taxonomy" id="47721"/>
    <lineage>
        <taxon>Eukaryota</taxon>
        <taxon>Fungi</taxon>
        <taxon>Dikarya</taxon>
        <taxon>Basidiomycota</taxon>
        <taxon>Agaricomycotina</taxon>
        <taxon>Agaricomycetes</taxon>
        <taxon>Agaricomycetidae</taxon>
        <taxon>Agaricales</taxon>
        <taxon>Tricholomatineae</taxon>
        <taxon>Lyophyllaceae</taxon>
        <taxon>Lyophyllum</taxon>
    </lineage>
</organism>